<keyword evidence="4" id="KW-1185">Reference proteome</keyword>
<evidence type="ECO:0000256" key="2">
    <source>
        <dbReference type="SAM" id="Phobius"/>
    </source>
</evidence>
<feature type="transmembrane region" description="Helical" evidence="2">
    <location>
        <begin position="6"/>
        <end position="25"/>
    </location>
</feature>
<feature type="region of interest" description="Disordered" evidence="1">
    <location>
        <begin position="108"/>
        <end position="142"/>
    </location>
</feature>
<evidence type="ECO:0000313" key="3">
    <source>
        <dbReference type="EMBL" id="ROW11471.1"/>
    </source>
</evidence>
<sequence>MVPTSALRETIVLIIFGIVLVPIAAKRAQDAPGYWQTFSTKAEQSLTPSWSSKLAIIVNETLTYGLSAAEITKPNETIPLYASRVTRAETRVPMTVRFRIAKVEEEHEVRTTTESSDMAAATVTPNAVSTDDGSTGAPTTIKPSVASKERRTLTWMGAAIAAVALFMVFC</sequence>
<feature type="transmembrane region" description="Helical" evidence="2">
    <location>
        <begin position="152"/>
        <end position="169"/>
    </location>
</feature>
<gene>
    <name evidence="3" type="ORF">VMCG_01167</name>
</gene>
<feature type="compositionally biased region" description="Polar residues" evidence="1">
    <location>
        <begin position="123"/>
        <end position="142"/>
    </location>
</feature>
<reference evidence="3 4" key="1">
    <citation type="submission" date="2015-09" db="EMBL/GenBank/DDBJ databases">
        <title>Host preference determinants of Valsa canker pathogens revealed by comparative genomics.</title>
        <authorList>
            <person name="Yin Z."/>
            <person name="Huang L."/>
        </authorList>
    </citation>
    <scope>NUCLEOTIDE SEQUENCE [LARGE SCALE GENOMIC DNA]</scope>
    <source>
        <strain evidence="3 4">03-1</strain>
    </source>
</reference>
<evidence type="ECO:0000256" key="1">
    <source>
        <dbReference type="SAM" id="MobiDB-lite"/>
    </source>
</evidence>
<dbReference type="EMBL" id="LKEA01000002">
    <property type="protein sequence ID" value="ROW11471.1"/>
    <property type="molecule type" value="Genomic_DNA"/>
</dbReference>
<name>A0A423X6D1_9PEZI</name>
<organism evidence="3 4">
    <name type="scientific">Cytospora schulzeri</name>
    <dbReference type="NCBI Taxonomy" id="448051"/>
    <lineage>
        <taxon>Eukaryota</taxon>
        <taxon>Fungi</taxon>
        <taxon>Dikarya</taxon>
        <taxon>Ascomycota</taxon>
        <taxon>Pezizomycotina</taxon>
        <taxon>Sordariomycetes</taxon>
        <taxon>Sordariomycetidae</taxon>
        <taxon>Diaporthales</taxon>
        <taxon>Cytosporaceae</taxon>
        <taxon>Cytospora</taxon>
    </lineage>
</organism>
<evidence type="ECO:0000313" key="4">
    <source>
        <dbReference type="Proteomes" id="UP000283895"/>
    </source>
</evidence>
<keyword evidence="2" id="KW-0812">Transmembrane</keyword>
<accession>A0A423X6D1</accession>
<comment type="caution">
    <text evidence="3">The sequence shown here is derived from an EMBL/GenBank/DDBJ whole genome shotgun (WGS) entry which is preliminary data.</text>
</comment>
<dbReference type="OrthoDB" id="5240074at2759"/>
<keyword evidence="2" id="KW-0472">Membrane</keyword>
<proteinExistence type="predicted"/>
<protein>
    <submittedName>
        <fullName evidence="3">Uncharacterized protein</fullName>
    </submittedName>
</protein>
<dbReference type="AlphaFoldDB" id="A0A423X6D1"/>
<keyword evidence="2" id="KW-1133">Transmembrane helix</keyword>
<dbReference type="Proteomes" id="UP000283895">
    <property type="component" value="Unassembled WGS sequence"/>
</dbReference>